<accession>A0ABP8NTP4</accession>
<gene>
    <name evidence="4" type="primary">egtD</name>
    <name evidence="4" type="ORF">GCM10023156_70540</name>
</gene>
<evidence type="ECO:0000313" key="4">
    <source>
        <dbReference type="EMBL" id="GAA4473075.1"/>
    </source>
</evidence>
<dbReference type="Gene3D" id="3.40.50.150">
    <property type="entry name" value="Vaccinia Virus protein VP39"/>
    <property type="match status" value="1"/>
</dbReference>
<evidence type="ECO:0000259" key="3">
    <source>
        <dbReference type="Pfam" id="PF10017"/>
    </source>
</evidence>
<keyword evidence="1" id="KW-0489">Methyltransferase</keyword>
<keyword evidence="2" id="KW-0808">Transferase</keyword>
<dbReference type="PANTHER" id="PTHR43397:SF1">
    <property type="entry name" value="ERGOTHIONEINE BIOSYNTHESIS PROTEIN 1"/>
    <property type="match status" value="1"/>
</dbReference>
<evidence type="ECO:0000256" key="2">
    <source>
        <dbReference type="ARBA" id="ARBA00022679"/>
    </source>
</evidence>
<evidence type="ECO:0000256" key="1">
    <source>
        <dbReference type="ARBA" id="ARBA00022603"/>
    </source>
</evidence>
<dbReference type="InterPro" id="IPR019257">
    <property type="entry name" value="MeTrfase_dom"/>
</dbReference>
<dbReference type="Pfam" id="PF10017">
    <property type="entry name" value="Methyltransf_33"/>
    <property type="match status" value="1"/>
</dbReference>
<organism evidence="4 5">
    <name type="scientific">Novipirellula rosea</name>
    <dbReference type="NCBI Taxonomy" id="1031540"/>
    <lineage>
        <taxon>Bacteria</taxon>
        <taxon>Pseudomonadati</taxon>
        <taxon>Planctomycetota</taxon>
        <taxon>Planctomycetia</taxon>
        <taxon>Pirellulales</taxon>
        <taxon>Pirellulaceae</taxon>
        <taxon>Novipirellula</taxon>
    </lineage>
</organism>
<dbReference type="SUPFAM" id="SSF53335">
    <property type="entry name" value="S-adenosyl-L-methionine-dependent methyltransferases"/>
    <property type="match status" value="1"/>
</dbReference>
<name>A0ABP8NTP4_9BACT</name>
<dbReference type="PIRSF" id="PIRSF018005">
    <property type="entry name" value="UCP018005"/>
    <property type="match status" value="1"/>
</dbReference>
<dbReference type="NCBIfam" id="TIGR03438">
    <property type="entry name" value="egtD_ergothio"/>
    <property type="match status" value="1"/>
</dbReference>
<comment type="caution">
    <text evidence="4">The sequence shown here is derived from an EMBL/GenBank/DDBJ whole genome shotgun (WGS) entry which is preliminary data.</text>
</comment>
<dbReference type="InterPro" id="IPR051128">
    <property type="entry name" value="EgtD_Methyltrsf_superfamily"/>
</dbReference>
<dbReference type="RefSeq" id="WP_345328420.1">
    <property type="nucleotide sequence ID" value="NZ_BAABGA010000120.1"/>
</dbReference>
<dbReference type="InterPro" id="IPR035094">
    <property type="entry name" value="EgtD"/>
</dbReference>
<dbReference type="EMBL" id="BAABGA010000120">
    <property type="protein sequence ID" value="GAA4473075.1"/>
    <property type="molecule type" value="Genomic_DNA"/>
</dbReference>
<reference evidence="5" key="1">
    <citation type="journal article" date="2019" name="Int. J. Syst. Evol. Microbiol.">
        <title>The Global Catalogue of Microorganisms (GCM) 10K type strain sequencing project: providing services to taxonomists for standard genome sequencing and annotation.</title>
        <authorList>
            <consortium name="The Broad Institute Genomics Platform"/>
            <consortium name="The Broad Institute Genome Sequencing Center for Infectious Disease"/>
            <person name="Wu L."/>
            <person name="Ma J."/>
        </authorList>
    </citation>
    <scope>NUCLEOTIDE SEQUENCE [LARGE SCALE GENOMIC DNA]</scope>
    <source>
        <strain evidence="5">JCM 17759</strain>
    </source>
</reference>
<feature type="domain" description="Histidine-specific methyltransferase SAM-dependent" evidence="3">
    <location>
        <begin position="19"/>
        <end position="317"/>
    </location>
</feature>
<dbReference type="InterPro" id="IPR029063">
    <property type="entry name" value="SAM-dependent_MTases_sf"/>
</dbReference>
<sequence>MNQANVVQSTAVRADTFLDDVLDGLSRPNKSLPSKYLYDERGSHLFDQICELDEYYVTRTELAIMQQHATSISRQIDTDVMLVEYGSGSSLKTRVLLDALERPAAYVPVDISEEHLLNTAEQLRLAYSDLKVLPVVADFTQPFTLPDCEPPASHVAFYFPGSTIGNFTPPQAGKLLQQMASMLGQQGGLLIGIDLQKDTDVLHAAYDDREGVTAAFSLNLLTRINRELGGDFDCSRFKHQAIYNSRYHRIEISIVSLEDQVVSIGDHAVEFAAGEAILTEYSHKYTVAGFAKFARQYGFQLHKSWTDPKNYFAVLHLVIE</sequence>
<evidence type="ECO:0000313" key="5">
    <source>
        <dbReference type="Proteomes" id="UP001500840"/>
    </source>
</evidence>
<dbReference type="InterPro" id="IPR017804">
    <property type="entry name" value="MeTrfase_EgtD-like"/>
</dbReference>
<proteinExistence type="predicted"/>
<dbReference type="PANTHER" id="PTHR43397">
    <property type="entry name" value="ERGOTHIONEINE BIOSYNTHESIS PROTEIN 1"/>
    <property type="match status" value="1"/>
</dbReference>
<dbReference type="Proteomes" id="UP001500840">
    <property type="component" value="Unassembled WGS sequence"/>
</dbReference>
<protein>
    <submittedName>
        <fullName evidence="4">L-histidine N(Alpha)-methyltransferase</fullName>
    </submittedName>
</protein>
<keyword evidence="5" id="KW-1185">Reference proteome</keyword>